<evidence type="ECO:0000313" key="2">
    <source>
        <dbReference type="EMBL" id="CAJ0916430.1"/>
    </source>
</evidence>
<gene>
    <name evidence="2" type="ORF">RIMI_LOCUS281105</name>
</gene>
<dbReference type="Gene3D" id="2.60.40.1120">
    <property type="entry name" value="Carboxypeptidase-like, regulatory domain"/>
    <property type="match status" value="1"/>
</dbReference>
<proteinExistence type="predicted"/>
<reference evidence="2" key="1">
    <citation type="submission" date="2023-07" db="EMBL/GenBank/DDBJ databases">
        <authorList>
            <person name="Stuckert A."/>
        </authorList>
    </citation>
    <scope>NUCLEOTIDE SEQUENCE</scope>
</reference>
<dbReference type="Proteomes" id="UP001176940">
    <property type="component" value="Unassembled WGS sequence"/>
</dbReference>
<organism evidence="2 3">
    <name type="scientific">Ranitomeya imitator</name>
    <name type="common">mimic poison frog</name>
    <dbReference type="NCBI Taxonomy" id="111125"/>
    <lineage>
        <taxon>Eukaryota</taxon>
        <taxon>Metazoa</taxon>
        <taxon>Chordata</taxon>
        <taxon>Craniata</taxon>
        <taxon>Vertebrata</taxon>
        <taxon>Euteleostomi</taxon>
        <taxon>Amphibia</taxon>
        <taxon>Batrachia</taxon>
        <taxon>Anura</taxon>
        <taxon>Neobatrachia</taxon>
        <taxon>Hyloidea</taxon>
        <taxon>Dendrobatidae</taxon>
        <taxon>Dendrobatinae</taxon>
        <taxon>Ranitomeya</taxon>
    </lineage>
</organism>
<accession>A0ABN9KMX0</accession>
<keyword evidence="3" id="KW-1185">Reference proteome</keyword>
<sequence>MRSLNRQMRNLKLVAAVTVLPSEESMEDSLRRTSVMGREVLERARRRDVDWWSVRTHSGHRPRIRHSAESPEVECPASLEEAFSTLSLFMRQTTEQCERYHSCIPAPEMSRSEVQHVCRFHCRRRQRAPGKPPPPASSSAAGPFRSPETLQDTRDVSIEVAPGTYSISASSPNYQKQTHLLNITPGQSVDLTFTV</sequence>
<evidence type="ECO:0008006" key="4">
    <source>
        <dbReference type="Google" id="ProtNLM"/>
    </source>
</evidence>
<dbReference type="PANTHER" id="PTHR14330">
    <property type="entry name" value="A-KINASE-INTERACTING PROTEIN 1"/>
    <property type="match status" value="1"/>
</dbReference>
<dbReference type="InterPro" id="IPR033214">
    <property type="entry name" value="AKIP1"/>
</dbReference>
<evidence type="ECO:0000313" key="3">
    <source>
        <dbReference type="Proteomes" id="UP001176940"/>
    </source>
</evidence>
<feature type="compositionally biased region" description="Low complexity" evidence="1">
    <location>
        <begin position="137"/>
        <end position="147"/>
    </location>
</feature>
<feature type="region of interest" description="Disordered" evidence="1">
    <location>
        <begin position="125"/>
        <end position="149"/>
    </location>
</feature>
<evidence type="ECO:0000256" key="1">
    <source>
        <dbReference type="SAM" id="MobiDB-lite"/>
    </source>
</evidence>
<comment type="caution">
    <text evidence="2">The sequence shown here is derived from an EMBL/GenBank/DDBJ whole genome shotgun (WGS) entry which is preliminary data.</text>
</comment>
<dbReference type="PANTHER" id="PTHR14330:SF2">
    <property type="entry name" value="A-KINASE-INTERACTING PROTEIN 1"/>
    <property type="match status" value="1"/>
</dbReference>
<name>A0ABN9KMX0_9NEOB</name>
<protein>
    <recommendedName>
        <fullName evidence="4">A-kinase interacting protein 1</fullName>
    </recommendedName>
</protein>
<dbReference type="EMBL" id="CAUEEQ010000314">
    <property type="protein sequence ID" value="CAJ0916430.1"/>
    <property type="molecule type" value="Genomic_DNA"/>
</dbReference>